<sequence>MLKFIKLILPVVLLCLLPQRQIWAADEPVSDVRVVVDISGSMKKNDPNNLRAPAVRMLVGLMPEEARTGVWTFAKMVNMLVPWKPVNDDWRQTAIEKSSQIHSLGLFTDIEQALKKATANQKHANPKFRRSMILLSDGFIDLQAGNTATQKSRQRILDELVPKLKKTQIAVHTIALSENADHELLKALSMATDGWYQRADNAEDLQRIFLHLFEKATQRDTVPLADNQFSIDDSVTEMTVLAFRQKDTAATTLTLPDGSRMTQSDRSDAIRWQHDSSYDLITIDNPATGQWQINAELDPDNRVMVVTDMQLETTDLPNNVLLGEKFDFEATLTEKGEVITRDGFLKLVDGTLEQDKQGEGKSLALLRQPDKSKYRATLGNTFSDGRHDVIVTMKSATFERQRRQTINVIAAPINVEVEQLDQQTRSHRIEVQADDRLIKPDSLTITALLREEDGSEWPYDLLKTGDNNWRLTLTELEAQKPYQLSLQLRGETPEGRKVFLQPEPLTLMDSLADAASESEVVSEDASNNPEVSMAETAQAEKLIEPETEQNIIEQNQAMSDNMKLLIGNAIILLLLLAGVVWWRKQTASTVVAGDLI</sequence>
<proteinExistence type="predicted"/>
<evidence type="ECO:0000313" key="5">
    <source>
        <dbReference type="Proteomes" id="UP000029999"/>
    </source>
</evidence>
<dbReference type="PANTHER" id="PTHR45737">
    <property type="entry name" value="VON WILLEBRAND FACTOR A DOMAIN-CONTAINING PROTEIN 5A"/>
    <property type="match status" value="1"/>
</dbReference>
<organism evidence="4 5">
    <name type="scientific">Methylophaga thiooxydans</name>
    <dbReference type="NCBI Taxonomy" id="392484"/>
    <lineage>
        <taxon>Bacteria</taxon>
        <taxon>Pseudomonadati</taxon>
        <taxon>Pseudomonadota</taxon>
        <taxon>Gammaproteobacteria</taxon>
        <taxon>Thiotrichales</taxon>
        <taxon>Piscirickettsiaceae</taxon>
        <taxon>Methylophaga</taxon>
    </lineage>
</organism>
<evidence type="ECO:0000256" key="1">
    <source>
        <dbReference type="SAM" id="Phobius"/>
    </source>
</evidence>
<dbReference type="EMBL" id="JRQD01000008">
    <property type="protein sequence ID" value="KGM05756.1"/>
    <property type="molecule type" value="Genomic_DNA"/>
</dbReference>
<evidence type="ECO:0000256" key="2">
    <source>
        <dbReference type="SAM" id="SignalP"/>
    </source>
</evidence>
<dbReference type="RefSeq" id="WP_052094212.1">
    <property type="nucleotide sequence ID" value="NZ_JRQD01000008.1"/>
</dbReference>
<keyword evidence="1" id="KW-0472">Membrane</keyword>
<feature type="chain" id="PRO_5001959166" description="VWFA domain-containing protein" evidence="2">
    <location>
        <begin position="25"/>
        <end position="596"/>
    </location>
</feature>
<dbReference type="AlphaFoldDB" id="A0A0A0BCW0"/>
<feature type="domain" description="VWFA" evidence="3">
    <location>
        <begin position="31"/>
        <end position="216"/>
    </location>
</feature>
<keyword evidence="2" id="KW-0732">Signal</keyword>
<protein>
    <recommendedName>
        <fullName evidence="3">VWFA domain-containing protein</fullName>
    </recommendedName>
</protein>
<dbReference type="InterPro" id="IPR002035">
    <property type="entry name" value="VWF_A"/>
</dbReference>
<dbReference type="STRING" id="392484.LP43_2505"/>
<dbReference type="Proteomes" id="UP000029999">
    <property type="component" value="Unassembled WGS sequence"/>
</dbReference>
<dbReference type="SMART" id="SM00327">
    <property type="entry name" value="VWA"/>
    <property type="match status" value="1"/>
</dbReference>
<dbReference type="PANTHER" id="PTHR45737:SF6">
    <property type="entry name" value="VON WILLEBRAND FACTOR A DOMAIN-CONTAINING PROTEIN 5A"/>
    <property type="match status" value="1"/>
</dbReference>
<evidence type="ECO:0000259" key="3">
    <source>
        <dbReference type="PROSITE" id="PS50234"/>
    </source>
</evidence>
<keyword evidence="1" id="KW-0812">Transmembrane</keyword>
<gene>
    <name evidence="4" type="ORF">LP43_2505</name>
</gene>
<comment type="caution">
    <text evidence="4">The sequence shown here is derived from an EMBL/GenBank/DDBJ whole genome shotgun (WGS) entry which is preliminary data.</text>
</comment>
<dbReference type="CDD" id="cd00198">
    <property type="entry name" value="vWFA"/>
    <property type="match status" value="1"/>
</dbReference>
<reference evidence="4 5" key="1">
    <citation type="submission" date="2014-09" db="EMBL/GenBank/DDBJ databases">
        <authorList>
            <person name="Grob C."/>
            <person name="Taubert M."/>
            <person name="Howat A.M."/>
            <person name="Burns O.J."/>
            <person name="Dixon J.L."/>
            <person name="Chen Y."/>
            <person name="Murrell J.C."/>
        </authorList>
    </citation>
    <scope>NUCLEOTIDE SEQUENCE [LARGE SCALE GENOMIC DNA]</scope>
    <source>
        <strain evidence="4">L4</strain>
    </source>
</reference>
<evidence type="ECO:0000313" key="4">
    <source>
        <dbReference type="EMBL" id="KGM05756.1"/>
    </source>
</evidence>
<dbReference type="PROSITE" id="PS50234">
    <property type="entry name" value="VWFA"/>
    <property type="match status" value="1"/>
</dbReference>
<dbReference type="SUPFAM" id="SSF53300">
    <property type="entry name" value="vWA-like"/>
    <property type="match status" value="1"/>
</dbReference>
<name>A0A0A0BCW0_9GAMM</name>
<feature type="transmembrane region" description="Helical" evidence="1">
    <location>
        <begin position="564"/>
        <end position="582"/>
    </location>
</feature>
<keyword evidence="1" id="KW-1133">Transmembrane helix</keyword>
<dbReference type="Pfam" id="PF00092">
    <property type="entry name" value="VWA"/>
    <property type="match status" value="1"/>
</dbReference>
<feature type="signal peptide" evidence="2">
    <location>
        <begin position="1"/>
        <end position="24"/>
    </location>
</feature>
<accession>A0A0A0BCW0</accession>
<dbReference type="InterPro" id="IPR036465">
    <property type="entry name" value="vWFA_dom_sf"/>
</dbReference>
<dbReference type="Gene3D" id="3.40.50.410">
    <property type="entry name" value="von Willebrand factor, type A domain"/>
    <property type="match status" value="1"/>
</dbReference>